<dbReference type="SUPFAM" id="SSF52540">
    <property type="entry name" value="P-loop containing nucleoside triphosphate hydrolases"/>
    <property type="match status" value="1"/>
</dbReference>
<dbReference type="PRINTS" id="PR00326">
    <property type="entry name" value="GTP1OBG"/>
</dbReference>
<keyword evidence="7" id="KW-1185">Reference proteome</keyword>
<dbReference type="InParanoid" id="A0A0E1RWL4"/>
<dbReference type="InterPro" id="IPR045086">
    <property type="entry name" value="OBG_GTPase"/>
</dbReference>
<dbReference type="GO" id="GO:0042254">
    <property type="term" value="P:ribosome biogenesis"/>
    <property type="evidence" value="ECO:0007669"/>
    <property type="project" value="UniProtKB-UniRule"/>
</dbReference>
<dbReference type="SUPFAM" id="SSF82051">
    <property type="entry name" value="Obg GTP-binding protein N-terminal domain"/>
    <property type="match status" value="1"/>
</dbReference>
<name>A0A0E1RWL4_COCIM</name>
<gene>
    <name evidence="6" type="ORF">CIMG_03333</name>
</gene>
<dbReference type="InterPro" id="IPR006169">
    <property type="entry name" value="GTP1_OBG_dom"/>
</dbReference>
<evidence type="ECO:0000313" key="6">
    <source>
        <dbReference type="EMBL" id="EAS32309.2"/>
    </source>
</evidence>
<feature type="domain" description="Obg" evidence="5">
    <location>
        <begin position="77"/>
        <end position="303"/>
    </location>
</feature>
<proteinExistence type="predicted"/>
<dbReference type="GeneID" id="4563568"/>
<dbReference type="PANTHER" id="PTHR11702:SF31">
    <property type="entry name" value="MITOCHONDRIAL RIBOSOME-ASSOCIATED GTPASE 2"/>
    <property type="match status" value="1"/>
</dbReference>
<dbReference type="OrthoDB" id="347018at2759"/>
<keyword evidence="1" id="KW-0547">Nucleotide-binding</keyword>
<dbReference type="PROSITE" id="PS51710">
    <property type="entry name" value="G_OBG"/>
    <property type="match status" value="1"/>
</dbReference>
<evidence type="ECO:0000259" key="4">
    <source>
        <dbReference type="PROSITE" id="PS51710"/>
    </source>
</evidence>
<dbReference type="GO" id="GO:0005525">
    <property type="term" value="F:GTP binding"/>
    <property type="evidence" value="ECO:0007669"/>
    <property type="project" value="UniProtKB-KW"/>
</dbReference>
<dbReference type="STRING" id="246410.A0A0E1RWL4"/>
<dbReference type="AlphaFoldDB" id="A0A0E1RWL4"/>
<protein>
    <submittedName>
        <fullName evidence="6">Obg family GTPase CgtA</fullName>
    </submittedName>
</protein>
<dbReference type="GO" id="GO:0005739">
    <property type="term" value="C:mitochondrion"/>
    <property type="evidence" value="ECO:0007669"/>
    <property type="project" value="TreeGrafter"/>
</dbReference>
<reference evidence="7" key="2">
    <citation type="journal article" date="2010" name="Genome Res.">
        <title>Population genomic sequencing of Coccidioides fungi reveals recent hybridization and transposon control.</title>
        <authorList>
            <person name="Neafsey D.E."/>
            <person name="Barker B.M."/>
            <person name="Sharpton T.J."/>
            <person name="Stajich J.E."/>
            <person name="Park D.J."/>
            <person name="Whiston E."/>
            <person name="Hung C.-Y."/>
            <person name="McMahan C."/>
            <person name="White J."/>
            <person name="Sykes S."/>
            <person name="Heiman D."/>
            <person name="Young S."/>
            <person name="Zeng Q."/>
            <person name="Abouelleil A."/>
            <person name="Aftuck L."/>
            <person name="Bessette D."/>
            <person name="Brown A."/>
            <person name="FitzGerald M."/>
            <person name="Lui A."/>
            <person name="Macdonald J.P."/>
            <person name="Priest M."/>
            <person name="Orbach M.J."/>
            <person name="Galgiani J.N."/>
            <person name="Kirkland T.N."/>
            <person name="Cole G.T."/>
            <person name="Birren B.W."/>
            <person name="Henn M.R."/>
            <person name="Taylor J.W."/>
            <person name="Rounsley S.D."/>
        </authorList>
    </citation>
    <scope>GENOME REANNOTATION</scope>
    <source>
        <strain evidence="7">RS</strain>
    </source>
</reference>
<dbReference type="PANTHER" id="PTHR11702">
    <property type="entry name" value="DEVELOPMENTALLY REGULATED GTP-BINDING PROTEIN-RELATED"/>
    <property type="match status" value="1"/>
</dbReference>
<dbReference type="VEuPathDB" id="FungiDB:CIMG_03333"/>
<dbReference type="GO" id="GO:0003924">
    <property type="term" value="F:GTPase activity"/>
    <property type="evidence" value="ECO:0007669"/>
    <property type="project" value="InterPro"/>
</dbReference>
<dbReference type="EMBL" id="GG704916">
    <property type="protein sequence ID" value="EAS32309.2"/>
    <property type="molecule type" value="Genomic_DNA"/>
</dbReference>
<evidence type="ECO:0000256" key="3">
    <source>
        <dbReference type="SAM" id="MobiDB-lite"/>
    </source>
</evidence>
<organism evidence="6 7">
    <name type="scientific">Coccidioides immitis (strain RS)</name>
    <name type="common">Valley fever fungus</name>
    <dbReference type="NCBI Taxonomy" id="246410"/>
    <lineage>
        <taxon>Eukaryota</taxon>
        <taxon>Fungi</taxon>
        <taxon>Dikarya</taxon>
        <taxon>Ascomycota</taxon>
        <taxon>Pezizomycotina</taxon>
        <taxon>Eurotiomycetes</taxon>
        <taxon>Eurotiomycetidae</taxon>
        <taxon>Onygenales</taxon>
        <taxon>Onygenaceae</taxon>
        <taxon>Coccidioides</taxon>
    </lineage>
</organism>
<dbReference type="Gene3D" id="2.70.210.12">
    <property type="entry name" value="GTP1/OBG domain"/>
    <property type="match status" value="1"/>
</dbReference>
<dbReference type="InterPro" id="IPR006073">
    <property type="entry name" value="GTP-bd"/>
</dbReference>
<evidence type="ECO:0000256" key="1">
    <source>
        <dbReference type="ARBA" id="ARBA00022741"/>
    </source>
</evidence>
<dbReference type="Pfam" id="PF01018">
    <property type="entry name" value="GTP1_OBG"/>
    <property type="match status" value="2"/>
</dbReference>
<sequence length="558" mass="61343">MKSMASTTLMPFLYPCLFHGPSKNTAAAVLKARKAFSPLLKQKQFTRSSSFSPDSHIHENPIASDRLNPSPSDYGRFIFQDRCTLRLHTGSGGNGCVSFLREKYISEGPANGGDGGTGGSVYIQAIDGHTSLHKLARRGVIRAGRGRNGKGKLQGGQRGNDVLLQVPVGTVVREIGRHDPMAEKEFELRLLKGRMREEDALRVASSKREQWVLYPGAKASDYLTMEFPILPPPRRPSIAAMEPPAPINLDLSQHMDKPMLLVAGAVGGRGNPHFVSKENPRPAFATKGEGGMAVELELELKLLADVGLVGLPNAGKSTLLRSITNSRARIGNWAFTTLSPNIGTVVLDDLTGRPLTHSKPGGKQRSRFTIADIPGLVENAHLDKGLGLGFLRHIERAGIIAFVVDLSAGDAVKALKGLWRELDEYQLLREKQLNMHTGNRYRNLGNEPRVIDAYSDDFEIDFPSSLQIHRRDLPELEFQPVYTKPWFVVGTKADLPKTQENFSALRTYLSDVEKGVADHPSRRQNAWRKRIYSIPVSAINAGGVTAIPHTVVRLLDEN</sequence>
<dbReference type="InterPro" id="IPR036726">
    <property type="entry name" value="GTP1_OBG_dom_sf"/>
</dbReference>
<keyword evidence="2" id="KW-0342">GTP-binding</keyword>
<dbReference type="CDD" id="cd01898">
    <property type="entry name" value="Obg"/>
    <property type="match status" value="1"/>
</dbReference>
<dbReference type="Pfam" id="PF01926">
    <property type="entry name" value="MMR_HSR1"/>
    <property type="match status" value="1"/>
</dbReference>
<dbReference type="KEGG" id="cim:CIMG_03333"/>
<reference evidence="7" key="1">
    <citation type="journal article" date="2009" name="Genome Res.">
        <title>Comparative genomic analyses of the human fungal pathogens Coccidioides and their relatives.</title>
        <authorList>
            <person name="Sharpton T.J."/>
            <person name="Stajich J.E."/>
            <person name="Rounsley S.D."/>
            <person name="Gardner M.J."/>
            <person name="Wortman J.R."/>
            <person name="Jordar V.S."/>
            <person name="Maiti R."/>
            <person name="Kodira C.D."/>
            <person name="Neafsey D.E."/>
            <person name="Zeng Q."/>
            <person name="Hung C.-Y."/>
            <person name="McMahan C."/>
            <person name="Muszewska A."/>
            <person name="Grynberg M."/>
            <person name="Mandel M.A."/>
            <person name="Kellner E.M."/>
            <person name="Barker B.M."/>
            <person name="Galgiani J.N."/>
            <person name="Orbach M.J."/>
            <person name="Kirkland T.N."/>
            <person name="Cole G.T."/>
            <person name="Henn M.R."/>
            <person name="Birren B.W."/>
            <person name="Taylor J.W."/>
        </authorList>
    </citation>
    <scope>NUCLEOTIDE SEQUENCE [LARGE SCALE GENOMIC DNA]</scope>
    <source>
        <strain evidence="7">RS</strain>
    </source>
</reference>
<dbReference type="RefSeq" id="XP_001243892.2">
    <property type="nucleotide sequence ID" value="XM_001243891.2"/>
</dbReference>
<evidence type="ECO:0000313" key="7">
    <source>
        <dbReference type="Proteomes" id="UP000001261"/>
    </source>
</evidence>
<feature type="region of interest" description="Disordered" evidence="3">
    <location>
        <begin position="47"/>
        <end position="68"/>
    </location>
</feature>
<dbReference type="Proteomes" id="UP000001261">
    <property type="component" value="Unassembled WGS sequence"/>
</dbReference>
<evidence type="ECO:0000256" key="2">
    <source>
        <dbReference type="ARBA" id="ARBA00023134"/>
    </source>
</evidence>
<dbReference type="Gene3D" id="3.40.50.300">
    <property type="entry name" value="P-loop containing nucleotide triphosphate hydrolases"/>
    <property type="match status" value="1"/>
</dbReference>
<dbReference type="OMA" id="PRVGHWE"/>
<evidence type="ECO:0000259" key="5">
    <source>
        <dbReference type="PROSITE" id="PS51883"/>
    </source>
</evidence>
<dbReference type="FunCoup" id="A0A0E1RWL4">
    <property type="interactions" value="471"/>
</dbReference>
<dbReference type="InterPro" id="IPR031167">
    <property type="entry name" value="G_OBG"/>
</dbReference>
<dbReference type="InterPro" id="IPR027417">
    <property type="entry name" value="P-loop_NTPase"/>
</dbReference>
<feature type="domain" description="OBG-type G" evidence="4">
    <location>
        <begin position="304"/>
        <end position="558"/>
    </location>
</feature>
<dbReference type="PROSITE" id="PS51883">
    <property type="entry name" value="OBG"/>
    <property type="match status" value="1"/>
</dbReference>
<accession>A0A0E1RWL4</accession>